<organism evidence="1 2">
    <name type="scientific">Odynerus spinipes</name>
    <dbReference type="NCBI Taxonomy" id="1348599"/>
    <lineage>
        <taxon>Eukaryota</taxon>
        <taxon>Metazoa</taxon>
        <taxon>Ecdysozoa</taxon>
        <taxon>Arthropoda</taxon>
        <taxon>Hexapoda</taxon>
        <taxon>Insecta</taxon>
        <taxon>Pterygota</taxon>
        <taxon>Neoptera</taxon>
        <taxon>Endopterygota</taxon>
        <taxon>Hymenoptera</taxon>
        <taxon>Apocrita</taxon>
        <taxon>Aculeata</taxon>
        <taxon>Vespoidea</taxon>
        <taxon>Vespidae</taxon>
        <taxon>Eumeninae</taxon>
        <taxon>Odynerus</taxon>
    </lineage>
</organism>
<reference evidence="1" key="1">
    <citation type="submission" date="2021-08" db="EMBL/GenBank/DDBJ databases">
        <authorList>
            <person name="Misof B."/>
            <person name="Oliver O."/>
            <person name="Podsiadlowski L."/>
            <person name="Donath A."/>
            <person name="Peters R."/>
            <person name="Mayer C."/>
            <person name="Rust J."/>
            <person name="Gunkel S."/>
            <person name="Lesny P."/>
            <person name="Martin S."/>
            <person name="Oeyen J.P."/>
            <person name="Petersen M."/>
            <person name="Panagiotis P."/>
            <person name="Wilbrandt J."/>
            <person name="Tanja T."/>
        </authorList>
    </citation>
    <scope>NUCLEOTIDE SEQUENCE</scope>
    <source>
        <strain evidence="1">GBR_01_08_01A</strain>
        <tissue evidence="1">Thorax + abdomen</tissue>
    </source>
</reference>
<gene>
    <name evidence="1" type="ORF">KPH14_001948</name>
</gene>
<dbReference type="EMBL" id="JAIFRP010000002">
    <property type="protein sequence ID" value="KAK2589123.1"/>
    <property type="molecule type" value="Genomic_DNA"/>
</dbReference>
<protein>
    <submittedName>
        <fullName evidence="1">Uncharacterized protein</fullName>
    </submittedName>
</protein>
<dbReference type="AlphaFoldDB" id="A0AAD9S0U5"/>
<evidence type="ECO:0000313" key="2">
    <source>
        <dbReference type="Proteomes" id="UP001258017"/>
    </source>
</evidence>
<sequence length="106" mass="11116">MKHLGGATDDTTAITLLLVTRTTSVSLASLNVTTNVTSDATTSIGAHANLFVPSPTSDLRRYGLKFSGPPRVACGKPNGEKRFRLECSTCRSVNNFAVVASTGVCI</sequence>
<keyword evidence="2" id="KW-1185">Reference proteome</keyword>
<proteinExistence type="predicted"/>
<evidence type="ECO:0000313" key="1">
    <source>
        <dbReference type="EMBL" id="KAK2589123.1"/>
    </source>
</evidence>
<name>A0AAD9S0U5_9HYME</name>
<comment type="caution">
    <text evidence="1">The sequence shown here is derived from an EMBL/GenBank/DDBJ whole genome shotgun (WGS) entry which is preliminary data.</text>
</comment>
<reference evidence="1" key="2">
    <citation type="journal article" date="2023" name="Commun. Biol.">
        <title>Intrasexual cuticular hydrocarbon dimorphism in a wasp sheds light on hydrocarbon biosynthesis genes in Hymenoptera.</title>
        <authorList>
            <person name="Moris V.C."/>
            <person name="Podsiadlowski L."/>
            <person name="Martin S."/>
            <person name="Oeyen J.P."/>
            <person name="Donath A."/>
            <person name="Petersen M."/>
            <person name="Wilbrandt J."/>
            <person name="Misof B."/>
            <person name="Liedtke D."/>
            <person name="Thamm M."/>
            <person name="Scheiner R."/>
            <person name="Schmitt T."/>
            <person name="Niehuis O."/>
        </authorList>
    </citation>
    <scope>NUCLEOTIDE SEQUENCE</scope>
    <source>
        <strain evidence="1">GBR_01_08_01A</strain>
    </source>
</reference>
<dbReference type="Proteomes" id="UP001258017">
    <property type="component" value="Unassembled WGS sequence"/>
</dbReference>
<accession>A0AAD9S0U5</accession>